<evidence type="ECO:0000313" key="2">
    <source>
        <dbReference type="EMBL" id="KAG8459350.1"/>
    </source>
</evidence>
<dbReference type="AlphaFoldDB" id="A0A8J6C6X6"/>
<dbReference type="Gene3D" id="1.25.10.10">
    <property type="entry name" value="Leucine-rich Repeat Variant"/>
    <property type="match status" value="1"/>
</dbReference>
<keyword evidence="3" id="KW-1185">Reference proteome</keyword>
<sequence>MDGRRWAEGKAYAEAAVAIQRIARGRAARRAAIRKKLHTVTGNALVVMLESVRLSSEHAAASARISNDLDRLPVLVPSMAAGNALSDRVAAAKDAAFVLCEAQGANATKAFALVESTDIAARAEALLREMLAAEALETGTVYPLLAIVSNLPTLGGTAGEQLLTASGCLSLMVDCLSHADVGVQHYATSAVCSMAHDAHTVDLLARGGGGARLEALLLESDDRHIASSALMALDKVRTTAGGVDLPWARERRALSERSALTDLDQRRRVASTQIQKWARGFLGRTALRRELNRQATAMRAAARVQAHARGRHARRAFVERRRRSQSARAQLAGTRARRALRAAAMAALLGPTLRRKAVQRRASERAFADLARADEQRLLDATARAAGLAPANDPRHGRGPPAGASGGRVLEEVRAIWQAVAPLSPSCFLARA</sequence>
<dbReference type="Proteomes" id="UP000751190">
    <property type="component" value="Unassembled WGS sequence"/>
</dbReference>
<dbReference type="InterPro" id="IPR011989">
    <property type="entry name" value="ARM-like"/>
</dbReference>
<reference evidence="2" key="1">
    <citation type="submission" date="2021-05" db="EMBL/GenBank/DDBJ databases">
        <title>The genome of the haptophyte Pavlova lutheri (Diacronema luteri, Pavlovales) - a model for lipid biosynthesis in eukaryotic algae.</title>
        <authorList>
            <person name="Hulatt C.J."/>
            <person name="Posewitz M.C."/>
        </authorList>
    </citation>
    <scope>NUCLEOTIDE SEQUENCE</scope>
    <source>
        <strain evidence="2">NIVA-4/92</strain>
    </source>
</reference>
<organism evidence="2 3">
    <name type="scientific">Diacronema lutheri</name>
    <name type="common">Unicellular marine alga</name>
    <name type="synonym">Monochrysis lutheri</name>
    <dbReference type="NCBI Taxonomy" id="2081491"/>
    <lineage>
        <taxon>Eukaryota</taxon>
        <taxon>Haptista</taxon>
        <taxon>Haptophyta</taxon>
        <taxon>Pavlovophyceae</taxon>
        <taxon>Pavlovales</taxon>
        <taxon>Pavlovaceae</taxon>
        <taxon>Diacronema</taxon>
    </lineage>
</organism>
<feature type="compositionally biased region" description="Basic residues" evidence="1">
    <location>
        <begin position="306"/>
        <end position="325"/>
    </location>
</feature>
<evidence type="ECO:0000256" key="1">
    <source>
        <dbReference type="SAM" id="MobiDB-lite"/>
    </source>
</evidence>
<comment type="caution">
    <text evidence="2">The sequence shown here is derived from an EMBL/GenBank/DDBJ whole genome shotgun (WGS) entry which is preliminary data.</text>
</comment>
<evidence type="ECO:0000313" key="3">
    <source>
        <dbReference type="Proteomes" id="UP000751190"/>
    </source>
</evidence>
<dbReference type="Pfam" id="PF00612">
    <property type="entry name" value="IQ"/>
    <property type="match status" value="1"/>
</dbReference>
<protein>
    <submittedName>
        <fullName evidence="2">Uncharacterized protein</fullName>
    </submittedName>
</protein>
<dbReference type="SMART" id="SM00015">
    <property type="entry name" value="IQ"/>
    <property type="match status" value="2"/>
</dbReference>
<dbReference type="SUPFAM" id="SSF48371">
    <property type="entry name" value="ARM repeat"/>
    <property type="match status" value="1"/>
</dbReference>
<dbReference type="PROSITE" id="PS50096">
    <property type="entry name" value="IQ"/>
    <property type="match status" value="3"/>
</dbReference>
<proteinExistence type="predicted"/>
<feature type="region of interest" description="Disordered" evidence="1">
    <location>
        <begin position="305"/>
        <end position="331"/>
    </location>
</feature>
<accession>A0A8J6C6X6</accession>
<dbReference type="EMBL" id="JAGTXO010000041">
    <property type="protein sequence ID" value="KAG8459350.1"/>
    <property type="molecule type" value="Genomic_DNA"/>
</dbReference>
<feature type="region of interest" description="Disordered" evidence="1">
    <location>
        <begin position="387"/>
        <end position="406"/>
    </location>
</feature>
<name>A0A8J6C6X6_DIALT</name>
<gene>
    <name evidence="2" type="ORF">KFE25_012986</name>
</gene>
<dbReference type="InterPro" id="IPR016024">
    <property type="entry name" value="ARM-type_fold"/>
</dbReference>
<dbReference type="InterPro" id="IPR000048">
    <property type="entry name" value="IQ_motif_EF-hand-BS"/>
</dbReference>